<reference evidence="2 3" key="1">
    <citation type="submission" date="2021-02" db="EMBL/GenBank/DDBJ databases">
        <title>De Novo genome assembly of isolated myxobacteria.</title>
        <authorList>
            <person name="Stevens D.C."/>
        </authorList>
    </citation>
    <scope>NUCLEOTIDE SEQUENCE [LARGE SCALE GENOMIC DNA]</scope>
    <source>
        <strain evidence="3">SCPEA02</strain>
    </source>
</reference>
<feature type="signal peptide" evidence="1">
    <location>
        <begin position="1"/>
        <end position="19"/>
    </location>
</feature>
<dbReference type="PROSITE" id="PS51257">
    <property type="entry name" value="PROKAR_LIPOPROTEIN"/>
    <property type="match status" value="1"/>
</dbReference>
<accession>A0ABX7P5Z5</accession>
<keyword evidence="1" id="KW-0732">Signal</keyword>
<protein>
    <recommendedName>
        <fullName evidence="4">Lipoprotein</fullName>
    </recommendedName>
</protein>
<evidence type="ECO:0000313" key="3">
    <source>
        <dbReference type="Proteomes" id="UP000662747"/>
    </source>
</evidence>
<evidence type="ECO:0008006" key="4">
    <source>
        <dbReference type="Google" id="ProtNLM"/>
    </source>
</evidence>
<proteinExistence type="predicted"/>
<evidence type="ECO:0000313" key="2">
    <source>
        <dbReference type="EMBL" id="QSQ25812.1"/>
    </source>
</evidence>
<dbReference type="EMBL" id="CP071090">
    <property type="protein sequence ID" value="QSQ25812.1"/>
    <property type="molecule type" value="Genomic_DNA"/>
</dbReference>
<gene>
    <name evidence="2" type="ORF">JY651_13155</name>
</gene>
<name>A0ABX7P5Z5_9BACT</name>
<keyword evidence="3" id="KW-1185">Reference proteome</keyword>
<sequence>MRVFRPFAVALSLLLTACAAPQVRPPGAIRKVVVVVGSRVDTLPTSTYREDLMGEGNPRTVLVSQTEAVLRERGFEVVGSRISAAPAPSTDEVVRLIDDNKAEAAVVVVLGWIDASAIYSLGRADVVLDTGVVSPTGDLKWRNETHTVSQVSVFQAQADWNSYLRKAVIEAVRAVP</sequence>
<dbReference type="RefSeq" id="WP_206727363.1">
    <property type="nucleotide sequence ID" value="NZ_CP071090.1"/>
</dbReference>
<dbReference type="Proteomes" id="UP000662747">
    <property type="component" value="Chromosome"/>
</dbReference>
<organism evidence="2 3">
    <name type="scientific">Pyxidicoccus parkwayensis</name>
    <dbReference type="NCBI Taxonomy" id="2813578"/>
    <lineage>
        <taxon>Bacteria</taxon>
        <taxon>Pseudomonadati</taxon>
        <taxon>Myxococcota</taxon>
        <taxon>Myxococcia</taxon>
        <taxon>Myxococcales</taxon>
        <taxon>Cystobacterineae</taxon>
        <taxon>Myxococcaceae</taxon>
        <taxon>Pyxidicoccus</taxon>
    </lineage>
</organism>
<evidence type="ECO:0000256" key="1">
    <source>
        <dbReference type="SAM" id="SignalP"/>
    </source>
</evidence>
<feature type="chain" id="PRO_5045462718" description="Lipoprotein" evidence="1">
    <location>
        <begin position="20"/>
        <end position="176"/>
    </location>
</feature>